<dbReference type="Proteomes" id="UP000318307">
    <property type="component" value="Unassembled WGS sequence"/>
</dbReference>
<gene>
    <name evidence="1" type="ORF">LZ24_03195</name>
</gene>
<keyword evidence="2" id="KW-1185">Reference proteome</keyword>
<organism evidence="1 2">
    <name type="scientific">Desulfobotulus alkaliphilus</name>
    <dbReference type="NCBI Taxonomy" id="622671"/>
    <lineage>
        <taxon>Bacteria</taxon>
        <taxon>Pseudomonadati</taxon>
        <taxon>Thermodesulfobacteriota</taxon>
        <taxon>Desulfobacteria</taxon>
        <taxon>Desulfobacterales</taxon>
        <taxon>Desulfobacteraceae</taxon>
        <taxon>Desulfobotulus</taxon>
    </lineage>
</organism>
<reference evidence="1 2" key="1">
    <citation type="submission" date="2019-07" db="EMBL/GenBank/DDBJ databases">
        <title>Genome sequencing of 100 strains of the haloalkaliphilic chemolithoautotrophic sulfur-oxidizing bacterium Thioalkalivibrio.</title>
        <authorList>
            <person name="Muyzer G."/>
        </authorList>
    </citation>
    <scope>NUCLEOTIDE SEQUENCE [LARGE SCALE GENOMIC DNA]</scope>
    <source>
        <strain evidence="1 2">ASO4-4</strain>
    </source>
</reference>
<comment type="caution">
    <text evidence="1">The sequence shown here is derived from an EMBL/GenBank/DDBJ whole genome shotgun (WGS) entry which is preliminary data.</text>
</comment>
<proteinExistence type="predicted"/>
<protein>
    <submittedName>
        <fullName evidence="1">Uncharacterized protein</fullName>
    </submittedName>
</protein>
<name>A0A562R523_9BACT</name>
<sequence>MGLNCHRDLGADTLHDLLADQGFLAASLNRLTGIQNQEFLRMTLHGGKVNKKFLDICRRVEQGGAVGPMKFRYTNSAVLRRDEYRVIIRMNVKTQSQIFPIIW</sequence>
<evidence type="ECO:0000313" key="2">
    <source>
        <dbReference type="Proteomes" id="UP000318307"/>
    </source>
</evidence>
<dbReference type="EMBL" id="VLLC01000045">
    <property type="protein sequence ID" value="TWI63943.1"/>
    <property type="molecule type" value="Genomic_DNA"/>
</dbReference>
<evidence type="ECO:0000313" key="1">
    <source>
        <dbReference type="EMBL" id="TWI63943.1"/>
    </source>
</evidence>
<accession>A0A562R523</accession>
<dbReference type="AlphaFoldDB" id="A0A562R523"/>